<keyword evidence="8" id="KW-0604">Photosystem II</keyword>
<reference evidence="9" key="1">
    <citation type="submission" date="2020-06" db="EMBL/GenBank/DDBJ databases">
        <title>WGS assembly of Ceratodon purpureus strain R40.</title>
        <authorList>
            <person name="Carey S.B."/>
            <person name="Jenkins J."/>
            <person name="Shu S."/>
            <person name="Lovell J.T."/>
            <person name="Sreedasyam A."/>
            <person name="Maumus F."/>
            <person name="Tiley G.P."/>
            <person name="Fernandez-Pozo N."/>
            <person name="Barry K."/>
            <person name="Chen C."/>
            <person name="Wang M."/>
            <person name="Lipzen A."/>
            <person name="Daum C."/>
            <person name="Saski C.A."/>
            <person name="Payton A.C."/>
            <person name="Mcbreen J.C."/>
            <person name="Conrad R.E."/>
            <person name="Kollar L.M."/>
            <person name="Olsson S."/>
            <person name="Huttunen S."/>
            <person name="Landis J.B."/>
            <person name="Wickett N.J."/>
            <person name="Johnson M.G."/>
            <person name="Rensing S.A."/>
            <person name="Grimwood J."/>
            <person name="Schmutz J."/>
            <person name="Mcdaniel S.F."/>
        </authorList>
    </citation>
    <scope>NUCLEOTIDE SEQUENCE</scope>
    <source>
        <strain evidence="9">R40</strain>
    </source>
</reference>
<feature type="binding site" evidence="7">
    <location>
        <position position="110"/>
    </location>
    <ligand>
        <name>chlorophyll a</name>
        <dbReference type="ChEBI" id="CHEBI:58416"/>
        <label>1</label>
    </ligand>
</feature>
<feature type="binding site" evidence="7">
    <location>
        <position position="232"/>
    </location>
    <ligand>
        <name>chlorophyll a</name>
        <dbReference type="ChEBI" id="CHEBI:58416"/>
        <label>1</label>
    </ligand>
</feature>
<dbReference type="PANTHER" id="PTHR21649">
    <property type="entry name" value="CHLOROPHYLL A/B BINDING PROTEIN"/>
    <property type="match status" value="1"/>
</dbReference>
<gene>
    <name evidence="9" type="ORF">KC19_10G044600</name>
</gene>
<dbReference type="GO" id="GO:0009523">
    <property type="term" value="C:photosystem II"/>
    <property type="evidence" value="ECO:0007669"/>
    <property type="project" value="UniProtKB-KW"/>
</dbReference>
<dbReference type="FunFam" id="1.10.3460.10:FF:000010">
    <property type="entry name" value="Chlorophyll a-b binding protein, chloroplastic"/>
    <property type="match status" value="1"/>
</dbReference>
<comment type="similarity">
    <text evidence="8">Belongs to the light-harvesting chlorophyll a/b-binding (LHC) protein family.</text>
</comment>
<comment type="subcellular location">
    <subcellularLocation>
        <location evidence="1 8">Plastid</location>
        <location evidence="1 8">Chloroplast thylakoid membrane</location>
    </subcellularLocation>
</comment>
<dbReference type="GO" id="GO:0009522">
    <property type="term" value="C:photosystem I"/>
    <property type="evidence" value="ECO:0007669"/>
    <property type="project" value="UniProtKB-KW"/>
</dbReference>
<sequence length="275" mass="29414">MALLSSVASAATAVGAQAALRASRRHGELGLCAPGVVRVARGVKCRAQAEGITAAAPETVSTGVETVRPLWLPGSTPPAYLDGTLAGDFGFDPLGLGSDPRDLRWYVQAELVHARFAMAGVAGILFTDLLRASGRTDIPLWYEAGAYKFEFADTKTLFIVQLLLMGFVETKRWMDFVNPGSQAAEDSFFGLEPAFGGLENGYPGGPIFNPLGFAKDTGKSQPLRWKEIKNGRLAMVAMVGFIVQANVTKTGPIENLMAHLSDPLHTTIIQRIANH</sequence>
<dbReference type="GO" id="GO:0009765">
    <property type="term" value="P:photosynthesis, light harvesting"/>
    <property type="evidence" value="ECO:0007669"/>
    <property type="project" value="InterPro"/>
</dbReference>
<evidence type="ECO:0000256" key="6">
    <source>
        <dbReference type="ARBA" id="ARBA00022991"/>
    </source>
</evidence>
<dbReference type="Proteomes" id="UP000822688">
    <property type="component" value="Chromosome 10"/>
</dbReference>
<evidence type="ECO:0000256" key="3">
    <source>
        <dbReference type="ARBA" id="ARBA00022528"/>
    </source>
</evidence>
<feature type="binding site" description="axial binding residue" evidence="7">
    <location>
        <position position="115"/>
    </location>
    <ligand>
        <name>chlorophyll b</name>
        <dbReference type="ChEBI" id="CHEBI:61721"/>
        <label>1</label>
    </ligand>
    <ligandPart>
        <name>Mg</name>
        <dbReference type="ChEBI" id="CHEBI:25107"/>
    </ligandPart>
</feature>
<dbReference type="GO" id="GO:0009535">
    <property type="term" value="C:chloroplast thylakoid membrane"/>
    <property type="evidence" value="ECO:0007669"/>
    <property type="project" value="UniProtKB-SubCell"/>
</dbReference>
<feature type="binding site" evidence="7">
    <location>
        <position position="226"/>
    </location>
    <ligand>
        <name>chlorophyll a</name>
        <dbReference type="ChEBI" id="CHEBI:58416"/>
        <label>1</label>
    </ligand>
</feature>
<dbReference type="Gene3D" id="1.10.3460.10">
    <property type="entry name" value="Chlorophyll a/b binding protein domain"/>
    <property type="match status" value="1"/>
</dbReference>
<feature type="binding site" evidence="7">
    <location>
        <position position="227"/>
    </location>
    <ligand>
        <name>chlorophyll a</name>
        <dbReference type="ChEBI" id="CHEBI:58416"/>
        <label>1</label>
    </ligand>
</feature>
<keyword evidence="10" id="KW-1185">Reference proteome</keyword>
<evidence type="ECO:0000256" key="7">
    <source>
        <dbReference type="PIRSR" id="PIRSR601344-1"/>
    </source>
</evidence>
<evidence type="ECO:0000256" key="8">
    <source>
        <dbReference type="RuleBase" id="RU363080"/>
    </source>
</evidence>
<dbReference type="InterPro" id="IPR022796">
    <property type="entry name" value="Chloroa_b-bind"/>
</dbReference>
<evidence type="ECO:0000313" key="10">
    <source>
        <dbReference type="Proteomes" id="UP000822688"/>
    </source>
</evidence>
<feature type="binding site" evidence="7">
    <location>
        <position position="259"/>
    </location>
    <ligand>
        <name>chlorophyll a</name>
        <dbReference type="ChEBI" id="CHEBI:58416"/>
        <label>1</label>
    </ligand>
</feature>
<comment type="function">
    <text evidence="8">The light-harvesting complex (LHC) functions as a light receptor, it captures and delivers excitation energy to photosystems with which it is closely associated.</text>
</comment>
<evidence type="ECO:0000256" key="1">
    <source>
        <dbReference type="ARBA" id="ARBA00004334"/>
    </source>
</evidence>
<dbReference type="InterPro" id="IPR001344">
    <property type="entry name" value="Chloro_AB-bd_pln"/>
</dbReference>
<dbReference type="GO" id="GO:0016168">
    <property type="term" value="F:chlorophyll binding"/>
    <property type="evidence" value="ECO:0007669"/>
    <property type="project" value="UniProtKB-KW"/>
</dbReference>
<feature type="binding site" evidence="7">
    <location>
        <position position="113"/>
    </location>
    <ligand>
        <name>chlorophyll a</name>
        <dbReference type="ChEBI" id="CHEBI:58416"/>
        <label>1</label>
    </ligand>
</feature>
<organism evidence="9 10">
    <name type="scientific">Ceratodon purpureus</name>
    <name type="common">Fire moss</name>
    <name type="synonym">Dicranum purpureum</name>
    <dbReference type="NCBI Taxonomy" id="3225"/>
    <lineage>
        <taxon>Eukaryota</taxon>
        <taxon>Viridiplantae</taxon>
        <taxon>Streptophyta</taxon>
        <taxon>Embryophyta</taxon>
        <taxon>Bryophyta</taxon>
        <taxon>Bryophytina</taxon>
        <taxon>Bryopsida</taxon>
        <taxon>Dicranidae</taxon>
        <taxon>Pseudoditrichales</taxon>
        <taxon>Ditrichaceae</taxon>
        <taxon>Ceratodon</taxon>
    </lineage>
</organism>
<evidence type="ECO:0000256" key="4">
    <source>
        <dbReference type="ARBA" id="ARBA00022531"/>
    </source>
</evidence>
<evidence type="ECO:0000256" key="2">
    <source>
        <dbReference type="ARBA" id="ARBA00022494"/>
    </source>
</evidence>
<feature type="binding site" evidence="7">
    <location>
        <position position="244"/>
    </location>
    <ligand>
        <name>chlorophyll a</name>
        <dbReference type="ChEBI" id="CHEBI:58416"/>
        <label>1</label>
    </ligand>
</feature>
<keyword evidence="5 8" id="KW-0934">Plastid</keyword>
<name>A0A8T0GI17_CERPU</name>
<dbReference type="Pfam" id="PF00504">
    <property type="entry name" value="Chloroa_b-bind"/>
    <property type="match status" value="1"/>
</dbReference>
<keyword evidence="2 7" id="KW-0148">Chlorophyll</keyword>
<feature type="binding site" evidence="7">
    <location>
        <position position="230"/>
    </location>
    <ligand>
        <name>chlorophyll a</name>
        <dbReference type="ChEBI" id="CHEBI:58416"/>
        <label>1</label>
    </ligand>
</feature>
<keyword evidence="8" id="KW-0793">Thylakoid</keyword>
<protein>
    <recommendedName>
        <fullName evidence="8">Chlorophyll a-b binding protein, chloroplastic</fullName>
    </recommendedName>
</protein>
<proteinExistence type="inferred from homology"/>
<keyword evidence="6 8" id="KW-0157">Chromophore</keyword>
<keyword evidence="4 8" id="KW-0602">Photosynthesis</keyword>
<dbReference type="EMBL" id="CM026431">
    <property type="protein sequence ID" value="KAG0558663.1"/>
    <property type="molecule type" value="Genomic_DNA"/>
</dbReference>
<evidence type="ECO:0000313" key="9">
    <source>
        <dbReference type="EMBL" id="KAG0558663.1"/>
    </source>
</evidence>
<comment type="caution">
    <text evidence="9">The sequence shown here is derived from an EMBL/GenBank/DDBJ whole genome shotgun (WGS) entry which is preliminary data.</text>
</comment>
<dbReference type="SUPFAM" id="SSF103511">
    <property type="entry name" value="Chlorophyll a-b binding protein"/>
    <property type="match status" value="1"/>
</dbReference>
<evidence type="ECO:0000256" key="5">
    <source>
        <dbReference type="ARBA" id="ARBA00022640"/>
    </source>
</evidence>
<keyword evidence="3 8" id="KW-0150">Chloroplast</keyword>
<keyword evidence="8" id="KW-0603">Photosystem I</keyword>
<accession>A0A8T0GI17</accession>
<dbReference type="AlphaFoldDB" id="A0A8T0GI17"/>